<dbReference type="InterPro" id="IPR001612">
    <property type="entry name" value="Caveolin"/>
</dbReference>
<keyword evidence="11" id="KW-1185">Reference proteome</keyword>
<keyword evidence="5" id="KW-1003">Cell membrane</keyword>
<evidence type="ECO:0000256" key="1">
    <source>
        <dbReference type="ARBA" id="ARBA00004202"/>
    </source>
</evidence>
<evidence type="ECO:0000256" key="9">
    <source>
        <dbReference type="SAM" id="Phobius"/>
    </source>
</evidence>
<accession>A0AAE1HYK1</accession>
<organism evidence="10 11">
    <name type="scientific">Frankliniella fusca</name>
    <dbReference type="NCBI Taxonomy" id="407009"/>
    <lineage>
        <taxon>Eukaryota</taxon>
        <taxon>Metazoa</taxon>
        <taxon>Ecdysozoa</taxon>
        <taxon>Arthropoda</taxon>
        <taxon>Hexapoda</taxon>
        <taxon>Insecta</taxon>
        <taxon>Pterygota</taxon>
        <taxon>Neoptera</taxon>
        <taxon>Paraneoptera</taxon>
        <taxon>Thysanoptera</taxon>
        <taxon>Terebrantia</taxon>
        <taxon>Thripoidea</taxon>
        <taxon>Thripidae</taxon>
        <taxon>Frankliniella</taxon>
    </lineage>
</organism>
<feature type="region of interest" description="Disordered" evidence="8">
    <location>
        <begin position="1"/>
        <end position="67"/>
    </location>
</feature>
<reference evidence="10" key="2">
    <citation type="journal article" date="2023" name="BMC Genomics">
        <title>Pest status, molecular evolution, and epigenetic factors derived from the genome assembly of Frankliniella fusca, a thysanopteran phytovirus vector.</title>
        <authorList>
            <person name="Catto M.A."/>
            <person name="Labadie P.E."/>
            <person name="Jacobson A.L."/>
            <person name="Kennedy G.G."/>
            <person name="Srinivasan R."/>
            <person name="Hunt B.G."/>
        </authorList>
    </citation>
    <scope>NUCLEOTIDE SEQUENCE</scope>
    <source>
        <strain evidence="10">PL_HMW_Pooled</strain>
    </source>
</reference>
<evidence type="ECO:0000256" key="7">
    <source>
        <dbReference type="ARBA" id="ARBA00023136"/>
    </source>
</evidence>
<dbReference type="PANTHER" id="PTHR10844">
    <property type="entry name" value="CAVEOLIN"/>
    <property type="match status" value="1"/>
</dbReference>
<dbReference type="GO" id="GO:0000139">
    <property type="term" value="C:Golgi membrane"/>
    <property type="evidence" value="ECO:0007669"/>
    <property type="project" value="UniProtKB-SubCell"/>
</dbReference>
<comment type="similarity">
    <text evidence="4">Belongs to the caveolin family.</text>
</comment>
<proteinExistence type="inferred from homology"/>
<evidence type="ECO:0000313" key="11">
    <source>
        <dbReference type="Proteomes" id="UP001219518"/>
    </source>
</evidence>
<evidence type="ECO:0000256" key="5">
    <source>
        <dbReference type="ARBA" id="ARBA00022475"/>
    </source>
</evidence>
<evidence type="ECO:0000256" key="4">
    <source>
        <dbReference type="ARBA" id="ARBA00010988"/>
    </source>
</evidence>
<dbReference type="GO" id="GO:0005901">
    <property type="term" value="C:caveola"/>
    <property type="evidence" value="ECO:0007669"/>
    <property type="project" value="UniProtKB-SubCell"/>
</dbReference>
<feature type="compositionally biased region" description="Pro residues" evidence="8">
    <location>
        <begin position="14"/>
        <end position="23"/>
    </location>
</feature>
<feature type="compositionally biased region" description="Low complexity" evidence="8">
    <location>
        <begin position="1"/>
        <end position="13"/>
    </location>
</feature>
<comment type="subcellular location">
    <subcellularLocation>
        <location evidence="1">Cell membrane</location>
        <topology evidence="1">Peripheral membrane protein</topology>
    </subcellularLocation>
    <subcellularLocation>
        <location evidence="2">Golgi apparatus membrane</location>
        <topology evidence="2">Peripheral membrane protein</topology>
    </subcellularLocation>
    <subcellularLocation>
        <location evidence="3">Membrane</location>
        <location evidence="3">Caveola</location>
        <topology evidence="3">Peripheral membrane protein</topology>
    </subcellularLocation>
</comment>
<feature type="transmembrane region" description="Helical" evidence="9">
    <location>
        <begin position="162"/>
        <end position="192"/>
    </location>
</feature>
<dbReference type="EMBL" id="JAHWGI010001407">
    <property type="protein sequence ID" value="KAK3929939.1"/>
    <property type="molecule type" value="Genomic_DNA"/>
</dbReference>
<keyword evidence="9" id="KW-1133">Transmembrane helix</keyword>
<comment type="caution">
    <text evidence="10">The sequence shown here is derived from an EMBL/GenBank/DDBJ whole genome shotgun (WGS) entry which is preliminary data.</text>
</comment>
<evidence type="ECO:0000256" key="6">
    <source>
        <dbReference type="ARBA" id="ARBA00023034"/>
    </source>
</evidence>
<reference evidence="10" key="1">
    <citation type="submission" date="2021-07" db="EMBL/GenBank/DDBJ databases">
        <authorList>
            <person name="Catto M.A."/>
            <person name="Jacobson A."/>
            <person name="Kennedy G."/>
            <person name="Labadie P."/>
            <person name="Hunt B.G."/>
            <person name="Srinivasan R."/>
        </authorList>
    </citation>
    <scope>NUCLEOTIDE SEQUENCE</scope>
    <source>
        <strain evidence="10">PL_HMW_Pooled</strain>
        <tissue evidence="10">Head</tissue>
    </source>
</reference>
<dbReference type="PANTHER" id="PTHR10844:SF19">
    <property type="entry name" value="CAVEOLIN-2"/>
    <property type="match status" value="1"/>
</dbReference>
<dbReference type="GO" id="GO:0070836">
    <property type="term" value="P:caveola assembly"/>
    <property type="evidence" value="ECO:0007669"/>
    <property type="project" value="InterPro"/>
</dbReference>
<evidence type="ECO:0000256" key="2">
    <source>
        <dbReference type="ARBA" id="ARBA00004395"/>
    </source>
</evidence>
<dbReference type="AlphaFoldDB" id="A0AAE1HYK1"/>
<dbReference type="GO" id="GO:0060090">
    <property type="term" value="F:molecular adaptor activity"/>
    <property type="evidence" value="ECO:0007669"/>
    <property type="project" value="TreeGrafter"/>
</dbReference>
<name>A0AAE1HYK1_9NEOP</name>
<keyword evidence="9" id="KW-0812">Transmembrane</keyword>
<feature type="compositionally biased region" description="Pro residues" evidence="8">
    <location>
        <begin position="54"/>
        <end position="66"/>
    </location>
</feature>
<evidence type="ECO:0000256" key="8">
    <source>
        <dbReference type="SAM" id="MobiDB-lite"/>
    </source>
</evidence>
<evidence type="ECO:0000256" key="3">
    <source>
        <dbReference type="ARBA" id="ARBA00004543"/>
    </source>
</evidence>
<dbReference type="Proteomes" id="UP001219518">
    <property type="component" value="Unassembled WGS sequence"/>
</dbReference>
<dbReference type="Pfam" id="PF01146">
    <property type="entry name" value="Caveolin"/>
    <property type="match status" value="1"/>
</dbReference>
<sequence>MDGHAVRVVRTPAPAAPAAPACPAPAVHPHHGPSRAPVASSSRDGHAATVDPAALPPPGLPGPLPLAGPRAVDPRLLEARYEYPFPDEAGLPCCAPPPPPRVKDRGASAVLALDEYEDRDPNRINQHLQLLWEDVVAEPDGVRSPDLSWRGSARLFRLSRDLVYACLSCFLGPPVAVVLGAGFAVLAFAYIWCVAPVLRACRVTLGALNALVRAVTHATLAPVTEALGYVCANVRVRVQTAEAGRRASSAALDPLLGA</sequence>
<protein>
    <submittedName>
        <fullName evidence="10">Caveolin-2</fullName>
    </submittedName>
</protein>
<evidence type="ECO:0000313" key="10">
    <source>
        <dbReference type="EMBL" id="KAK3929939.1"/>
    </source>
</evidence>
<keyword evidence="7 9" id="KW-0472">Membrane</keyword>
<keyword evidence="6" id="KW-0333">Golgi apparatus</keyword>
<gene>
    <name evidence="10" type="ORF">KUF71_020923</name>
</gene>